<feature type="domain" description="Ion transport" evidence="14">
    <location>
        <begin position="488"/>
        <end position="729"/>
    </location>
</feature>
<keyword evidence="3" id="KW-0716">Sensory transduction</keyword>
<keyword evidence="9 13" id="KW-0472">Membrane</keyword>
<proteinExistence type="predicted"/>
<keyword evidence="11" id="KW-0407">Ion channel</keyword>
<feature type="transmembrane region" description="Helical" evidence="13">
    <location>
        <begin position="698"/>
        <end position="720"/>
    </location>
</feature>
<keyword evidence="2" id="KW-0813">Transport</keyword>
<keyword evidence="10" id="KW-0325">Glycoprotein</keyword>
<feature type="repeat" description="ANK" evidence="12">
    <location>
        <begin position="358"/>
        <end position="390"/>
    </location>
</feature>
<dbReference type="Pfam" id="PF00520">
    <property type="entry name" value="Ion_trans"/>
    <property type="match status" value="1"/>
</dbReference>
<evidence type="ECO:0000256" key="8">
    <source>
        <dbReference type="ARBA" id="ARBA00023065"/>
    </source>
</evidence>
<feature type="transmembrane region" description="Helical" evidence="13">
    <location>
        <begin position="561"/>
        <end position="577"/>
    </location>
</feature>
<dbReference type="AlphaFoldDB" id="A0A6P7H5U4"/>
<reference evidence="15" key="1">
    <citation type="submission" date="2025-08" db="UniProtKB">
        <authorList>
            <consortium name="RefSeq"/>
        </authorList>
    </citation>
    <scope>IDENTIFICATION</scope>
    <source>
        <tissue evidence="15">Whole insect</tissue>
    </source>
</reference>
<evidence type="ECO:0000256" key="5">
    <source>
        <dbReference type="ARBA" id="ARBA00022737"/>
    </source>
</evidence>
<accession>A0A6P7H5U4</accession>
<evidence type="ECO:0000256" key="2">
    <source>
        <dbReference type="ARBA" id="ARBA00022448"/>
    </source>
</evidence>
<evidence type="ECO:0000256" key="3">
    <source>
        <dbReference type="ARBA" id="ARBA00022606"/>
    </source>
</evidence>
<feature type="transmembrane region" description="Helical" evidence="13">
    <location>
        <begin position="589"/>
        <end position="612"/>
    </location>
</feature>
<feature type="transmembrane region" description="Helical" evidence="13">
    <location>
        <begin position="482"/>
        <end position="504"/>
    </location>
</feature>
<keyword evidence="8" id="KW-0406">Ion transport</keyword>
<name>A0A6P7H5U4_DIAVI</name>
<dbReference type="Gene3D" id="1.25.40.20">
    <property type="entry name" value="Ankyrin repeat-containing domain"/>
    <property type="match status" value="3"/>
</dbReference>
<evidence type="ECO:0000256" key="10">
    <source>
        <dbReference type="ARBA" id="ARBA00023180"/>
    </source>
</evidence>
<protein>
    <submittedName>
        <fullName evidence="15">Transient receptor potential channel pyrexia</fullName>
    </submittedName>
</protein>
<dbReference type="InterPro" id="IPR036770">
    <property type="entry name" value="Ankyrin_rpt-contain_sf"/>
</dbReference>
<dbReference type="Pfam" id="PF12796">
    <property type="entry name" value="Ank_2"/>
    <property type="match status" value="4"/>
</dbReference>
<evidence type="ECO:0000313" key="15">
    <source>
        <dbReference type="RefSeq" id="XP_028153088.1"/>
    </source>
</evidence>
<dbReference type="InterPro" id="IPR005821">
    <property type="entry name" value="Ion_trans_dom"/>
</dbReference>
<feature type="transmembrane region" description="Helical" evidence="13">
    <location>
        <begin position="633"/>
        <end position="654"/>
    </location>
</feature>
<feature type="repeat" description="ANK" evidence="12">
    <location>
        <begin position="155"/>
        <end position="187"/>
    </location>
</feature>
<dbReference type="PRINTS" id="PR01415">
    <property type="entry name" value="ANKYRIN"/>
</dbReference>
<dbReference type="PROSITE" id="PS50088">
    <property type="entry name" value="ANK_REPEAT"/>
    <property type="match status" value="7"/>
</dbReference>
<evidence type="ECO:0000256" key="7">
    <source>
        <dbReference type="ARBA" id="ARBA00023043"/>
    </source>
</evidence>
<keyword evidence="6 13" id="KW-1133">Transmembrane helix</keyword>
<evidence type="ECO:0000256" key="6">
    <source>
        <dbReference type="ARBA" id="ARBA00022989"/>
    </source>
</evidence>
<dbReference type="InParanoid" id="A0A6P7H5U4"/>
<evidence type="ECO:0000256" key="11">
    <source>
        <dbReference type="ARBA" id="ARBA00023303"/>
    </source>
</evidence>
<sequence>MVSKLEEADDPMLRWKSRDVEMQSYSYSISSEEESGSVFDIEQRTRTKPYQEIWNADSIWESLMHLNEAEEINELLLKDDVRKAIHTNKNTALLISAWTGNVTALKTIIEAGPFLEKTDENGRTAVHLASYGGKSECLKLLLDAGCNINAYDHSKQITPLHCAAGAGDLTCIKILIKRGAGINAGLNSGNFRPPLYFAVLSNATECVKELLQNGAIPNTCQIFSETPLHVAAALGNSAVVEVLLRYGAAKDVQCGNEKMTPLHLAAEDGDENCVNLLLNAGANIAAKNYKNQTPLHLAALSQCTETIAILLKKGADPNATDVDGRTPLHSSIVKASRSCEAVRLLLSARPNVNKPDIFGYTPLHLAALNEYAHCVMLLINHGGDVTARTNGGISVLTFITRKTPDVIEKYKSKFDYSIKLIDHELGDIDCELKLDFTVLVPTVGNKETELLLNFIEVGHKEILKHPLCETFLFLKWRRIRKFFLFSLFYHFLFVFLFTFYTVGVFLRNCPSAKSHVDPCWVPEYVKTVGYVLLILNLLLLAKELFQIAHSWVTYVRQWENALQWFIIFGVFCCVQPTTNMNVEQDVYNWQHHVAAISIFVTWVELMMIVGRFPVFGLYIQMFTTVAVNYAKFMLAYFCLFLAFSLSFGVIFANYKAFKDLKWVLLKVIIMMSGELEFEDVFFPDDKEEQIKYPVTAHLMYLCFVILVTIILTNLIVGLAVSDIQELQQSAGLDRLVRQAELVAHLESMLFSKLLTCIPYKVMKFLHTKALLLRSQHHWALYIRPNDPREERIPQDLIKHIYQLVVARREKPKKNRRMKSDYYYDVISPSLSRLSSYNSDGGKYGSRNQLTNLKAQVDEVTKAFHEHNKMMRHKIDKIYMALNGTK</sequence>
<evidence type="ECO:0000256" key="13">
    <source>
        <dbReference type="SAM" id="Phobius"/>
    </source>
</evidence>
<keyword evidence="15" id="KW-0675">Receptor</keyword>
<dbReference type="GO" id="GO:0034703">
    <property type="term" value="C:cation channel complex"/>
    <property type="evidence" value="ECO:0007669"/>
    <property type="project" value="UniProtKB-ARBA"/>
</dbReference>
<comment type="subcellular location">
    <subcellularLocation>
        <location evidence="1">Membrane</location>
        <topology evidence="1">Multi-pass membrane protein</topology>
    </subcellularLocation>
</comment>
<evidence type="ECO:0000256" key="1">
    <source>
        <dbReference type="ARBA" id="ARBA00004141"/>
    </source>
</evidence>
<evidence type="ECO:0000256" key="4">
    <source>
        <dbReference type="ARBA" id="ARBA00022692"/>
    </source>
</evidence>
<dbReference type="PANTHER" id="PTHR47143:SF1">
    <property type="entry name" value="ION_TRANS DOMAIN-CONTAINING PROTEIN"/>
    <property type="match status" value="1"/>
</dbReference>
<dbReference type="InterPro" id="IPR052076">
    <property type="entry name" value="TRP_cation_channel"/>
</dbReference>
<evidence type="ECO:0000256" key="9">
    <source>
        <dbReference type="ARBA" id="ARBA00023136"/>
    </source>
</evidence>
<keyword evidence="4 13" id="KW-0812">Transmembrane</keyword>
<keyword evidence="5" id="KW-0677">Repeat</keyword>
<dbReference type="FunCoup" id="A0A6P7H5U4">
    <property type="interactions" value="3"/>
</dbReference>
<feature type="repeat" description="ANK" evidence="12">
    <location>
        <begin position="121"/>
        <end position="153"/>
    </location>
</feature>
<dbReference type="InterPro" id="IPR002110">
    <property type="entry name" value="Ankyrin_rpt"/>
</dbReference>
<dbReference type="PROSITE" id="PS50297">
    <property type="entry name" value="ANK_REP_REGION"/>
    <property type="match status" value="7"/>
</dbReference>
<feature type="repeat" description="ANK" evidence="12">
    <location>
        <begin position="223"/>
        <end position="255"/>
    </location>
</feature>
<dbReference type="SMART" id="SM00248">
    <property type="entry name" value="ANK"/>
    <property type="match status" value="9"/>
</dbReference>
<feature type="repeat" description="ANK" evidence="12">
    <location>
        <begin position="257"/>
        <end position="289"/>
    </location>
</feature>
<feature type="transmembrane region" description="Helical" evidence="13">
    <location>
        <begin position="524"/>
        <end position="541"/>
    </location>
</feature>
<dbReference type="SUPFAM" id="SSF48403">
    <property type="entry name" value="Ankyrin repeat"/>
    <property type="match status" value="1"/>
</dbReference>
<organism evidence="15">
    <name type="scientific">Diabrotica virgifera virgifera</name>
    <name type="common">western corn rootworm</name>
    <dbReference type="NCBI Taxonomy" id="50390"/>
    <lineage>
        <taxon>Eukaryota</taxon>
        <taxon>Metazoa</taxon>
        <taxon>Ecdysozoa</taxon>
        <taxon>Arthropoda</taxon>
        <taxon>Hexapoda</taxon>
        <taxon>Insecta</taxon>
        <taxon>Pterygota</taxon>
        <taxon>Neoptera</taxon>
        <taxon>Endopterygota</taxon>
        <taxon>Coleoptera</taxon>
        <taxon>Polyphaga</taxon>
        <taxon>Cucujiformia</taxon>
        <taxon>Chrysomeloidea</taxon>
        <taxon>Chrysomelidae</taxon>
        <taxon>Galerucinae</taxon>
        <taxon>Diabroticina</taxon>
        <taxon>Diabroticites</taxon>
        <taxon>Diabrotica</taxon>
    </lineage>
</organism>
<feature type="repeat" description="ANK" evidence="12">
    <location>
        <begin position="290"/>
        <end position="322"/>
    </location>
</feature>
<feature type="repeat" description="ANK" evidence="12">
    <location>
        <begin position="323"/>
        <end position="357"/>
    </location>
</feature>
<gene>
    <name evidence="15" type="primary">LOC114346550</name>
</gene>
<evidence type="ECO:0000259" key="14">
    <source>
        <dbReference type="Pfam" id="PF00520"/>
    </source>
</evidence>
<dbReference type="PANTHER" id="PTHR47143">
    <property type="entry name" value="TRANSIENT RECEPTOR POTENTIAL CATION CHANNEL PROTEIN PAINLESS"/>
    <property type="match status" value="1"/>
</dbReference>
<keyword evidence="7 12" id="KW-0040">ANK repeat</keyword>
<evidence type="ECO:0000256" key="12">
    <source>
        <dbReference type="PROSITE-ProRule" id="PRU00023"/>
    </source>
</evidence>
<dbReference type="GO" id="GO:0005216">
    <property type="term" value="F:monoatomic ion channel activity"/>
    <property type="evidence" value="ECO:0007669"/>
    <property type="project" value="InterPro"/>
</dbReference>
<dbReference type="RefSeq" id="XP_028153088.1">
    <property type="nucleotide sequence ID" value="XM_028297287.1"/>
</dbReference>